<reference evidence="15" key="1">
    <citation type="submission" date="2015-09" db="EMBL/GenBank/DDBJ databases">
        <authorList>
            <person name="Fill T.P."/>
            <person name="Baretta J.F."/>
            <person name="de Almeida L.G."/>
            <person name="Rocha M."/>
            <person name="de Souza D.H."/>
            <person name="Malavazi I."/>
            <person name="Cerdeira L.T."/>
            <person name="Hong H."/>
            <person name="Samborskyy M."/>
            <person name="de Vasconcelos A.T."/>
            <person name="Leadlay P."/>
            <person name="Rodrigues-Filho E."/>
        </authorList>
    </citation>
    <scope>NUCLEOTIDE SEQUENCE [LARGE SCALE GENOMIC DNA]</scope>
    <source>
        <strain evidence="15">LaBioMMi 136</strain>
    </source>
</reference>
<keyword evidence="11" id="KW-0175">Coiled coil</keyword>
<accession>A0A1S9S1W6</accession>
<evidence type="ECO:0000256" key="10">
    <source>
        <dbReference type="RuleBase" id="RU367032"/>
    </source>
</evidence>
<feature type="region of interest" description="Disordered" evidence="12">
    <location>
        <begin position="85"/>
        <end position="111"/>
    </location>
</feature>
<comment type="subcellular location">
    <subcellularLocation>
        <location evidence="9 10">Peroxisome membrane</location>
    </subcellularLocation>
</comment>
<feature type="compositionally biased region" description="Polar residues" evidence="12">
    <location>
        <begin position="287"/>
        <end position="298"/>
    </location>
</feature>
<dbReference type="EMBL" id="LJBN01000001">
    <property type="protein sequence ID" value="OOQ91789.1"/>
    <property type="molecule type" value="Genomic_DNA"/>
</dbReference>
<dbReference type="GO" id="GO:0005102">
    <property type="term" value="F:signaling receptor binding"/>
    <property type="evidence" value="ECO:0007669"/>
    <property type="project" value="TreeGrafter"/>
</dbReference>
<evidence type="ECO:0000256" key="3">
    <source>
        <dbReference type="ARBA" id="ARBA00022927"/>
    </source>
</evidence>
<protein>
    <recommendedName>
        <fullName evidence="7 10">Peroxisomal membrane protein PEX14</fullName>
    </recommendedName>
    <alternativeName>
        <fullName evidence="8 10">Peroxin-14</fullName>
    </alternativeName>
</protein>
<comment type="similarity">
    <text evidence="1 10">Belongs to the peroxin-14 family.</text>
</comment>
<dbReference type="InterPro" id="IPR006785">
    <property type="entry name" value="Pex14_N"/>
</dbReference>
<keyword evidence="4" id="KW-0811">Translocation</keyword>
<feature type="domain" description="Peroxisome membrane anchor protein Pex14p N-terminal" evidence="13">
    <location>
        <begin position="37"/>
        <end position="70"/>
    </location>
</feature>
<evidence type="ECO:0000259" key="13">
    <source>
        <dbReference type="Pfam" id="PF04695"/>
    </source>
</evidence>
<evidence type="ECO:0000313" key="14">
    <source>
        <dbReference type="EMBL" id="OOQ91789.1"/>
    </source>
</evidence>
<feature type="compositionally biased region" description="Polar residues" evidence="12">
    <location>
        <begin position="86"/>
        <end position="97"/>
    </location>
</feature>
<evidence type="ECO:0000256" key="11">
    <source>
        <dbReference type="SAM" id="Coils"/>
    </source>
</evidence>
<comment type="caution">
    <text evidence="14">The sequence shown here is derived from an EMBL/GenBank/DDBJ whole genome shotgun (WGS) entry which is preliminary data.</text>
</comment>
<evidence type="ECO:0000256" key="9">
    <source>
        <dbReference type="ARBA" id="ARBA00046271"/>
    </source>
</evidence>
<dbReference type="Proteomes" id="UP000190744">
    <property type="component" value="Unassembled WGS sequence"/>
</dbReference>
<sequence>MAPREELIASAVTCMINPHFPRYGEVEKLRANPHAVLQDPSVASSPIEKRVAFLQSKNLTQEEVDLALSRVGEDPAAAAAAAGTVSAPSQGYNSQQVAYRPPPQSPQGYGYPPYNQWQPPPEPPKRDWRDWFIMATVMGGVGYGLYFVGKRYIAPLIAPPTPPQLEQDKENIDEQFSRAFDLIDQLSTDTAALKAAEDARTERLDSALKDVENLVTDLKNASRRRDDETRRISDEVKSLKDAIPKALEGAREGNENRLKELGSELKSLKVLLGNRLGGSGAAPTVGRTLSSSTITPSVTPQPAPESIPAAIPATNGLQATVTPAEQEPQPAAAAAAAAPAPAPTPAADSPLAKLGRSASIPAWQMAASGRSKGSSQSTPAPAGDKPAGSSSEQSAPPS</sequence>
<name>A0A1S9S1W6_PENBI</name>
<keyword evidence="3 10" id="KW-0653">Protein transport</keyword>
<comment type="function">
    <text evidence="10">Component of the PEX13-PEX14 docking complex, a translocon channel that specifically mediates the import of peroxisomal cargo proteins bound to PEX5 receptor. The PEX13-PEX14 docking complex forms a large import pore which can be opened to a diameter of about 9 nm. Mechanistically, PEX5 receptor along with cargo proteins associates with the PEX14 subunit of the PEX13-PEX14 docking complex in the cytosol, leading to the insertion of the receptor into the organelle membrane with the concomitant translocation of the cargo into the peroxisome matrix.</text>
</comment>
<evidence type="ECO:0000256" key="5">
    <source>
        <dbReference type="ARBA" id="ARBA00023136"/>
    </source>
</evidence>
<evidence type="ECO:0000256" key="8">
    <source>
        <dbReference type="ARBA" id="ARBA00029691"/>
    </source>
</evidence>
<evidence type="ECO:0000256" key="1">
    <source>
        <dbReference type="ARBA" id="ARBA00005443"/>
    </source>
</evidence>
<feature type="compositionally biased region" description="Low complexity" evidence="12">
    <location>
        <begin position="322"/>
        <end position="339"/>
    </location>
</feature>
<dbReference type="PANTHER" id="PTHR23058">
    <property type="entry name" value="PEROXISOMAL MEMBRANE PROTEIN PEX14"/>
    <property type="match status" value="1"/>
</dbReference>
<dbReference type="PANTHER" id="PTHR23058:SF0">
    <property type="entry name" value="PEROXISOMAL MEMBRANE PROTEIN PEX14"/>
    <property type="match status" value="1"/>
</dbReference>
<evidence type="ECO:0000313" key="15">
    <source>
        <dbReference type="Proteomes" id="UP000190744"/>
    </source>
</evidence>
<dbReference type="Gene3D" id="1.10.10.10">
    <property type="entry name" value="Winged helix-like DNA-binding domain superfamily/Winged helix DNA-binding domain"/>
    <property type="match status" value="1"/>
</dbReference>
<feature type="compositionally biased region" description="Polar residues" evidence="12">
    <location>
        <begin position="388"/>
        <end position="398"/>
    </location>
</feature>
<feature type="coiled-coil region" evidence="11">
    <location>
        <begin position="201"/>
        <end position="231"/>
    </location>
</feature>
<evidence type="ECO:0000256" key="12">
    <source>
        <dbReference type="SAM" id="MobiDB-lite"/>
    </source>
</evidence>
<organism evidence="14 15">
    <name type="scientific">Penicillium brasilianum</name>
    <dbReference type="NCBI Taxonomy" id="104259"/>
    <lineage>
        <taxon>Eukaryota</taxon>
        <taxon>Fungi</taxon>
        <taxon>Dikarya</taxon>
        <taxon>Ascomycota</taxon>
        <taxon>Pezizomycotina</taxon>
        <taxon>Eurotiomycetes</taxon>
        <taxon>Eurotiomycetidae</taxon>
        <taxon>Eurotiales</taxon>
        <taxon>Aspergillaceae</taxon>
        <taxon>Penicillium</taxon>
    </lineage>
</organism>
<evidence type="ECO:0000256" key="6">
    <source>
        <dbReference type="ARBA" id="ARBA00023140"/>
    </source>
</evidence>
<dbReference type="AlphaFoldDB" id="A0A1S9S1W6"/>
<gene>
    <name evidence="14" type="ORF">PEBR_09504</name>
</gene>
<dbReference type="InterPro" id="IPR025655">
    <property type="entry name" value="PEX14"/>
</dbReference>
<keyword evidence="2 10" id="KW-0813">Transport</keyword>
<proteinExistence type="inferred from homology"/>
<dbReference type="Pfam" id="PF04695">
    <property type="entry name" value="Pex14_N"/>
    <property type="match status" value="1"/>
</dbReference>
<feature type="region of interest" description="Disordered" evidence="12">
    <location>
        <begin position="276"/>
        <end position="398"/>
    </location>
</feature>
<dbReference type="GO" id="GO:0016560">
    <property type="term" value="P:protein import into peroxisome matrix, docking"/>
    <property type="evidence" value="ECO:0007669"/>
    <property type="project" value="UniProtKB-UniRule"/>
</dbReference>
<evidence type="ECO:0000256" key="4">
    <source>
        <dbReference type="ARBA" id="ARBA00023010"/>
    </source>
</evidence>
<dbReference type="GO" id="GO:0005778">
    <property type="term" value="C:peroxisomal membrane"/>
    <property type="evidence" value="ECO:0007669"/>
    <property type="project" value="UniProtKB-SubCell"/>
</dbReference>
<keyword evidence="5 10" id="KW-0472">Membrane</keyword>
<dbReference type="InterPro" id="IPR036388">
    <property type="entry name" value="WH-like_DNA-bd_sf"/>
</dbReference>
<evidence type="ECO:0000256" key="2">
    <source>
        <dbReference type="ARBA" id="ARBA00022448"/>
    </source>
</evidence>
<dbReference type="GO" id="GO:1990429">
    <property type="term" value="C:peroxisomal importomer complex"/>
    <property type="evidence" value="ECO:0007669"/>
    <property type="project" value="TreeGrafter"/>
</dbReference>
<keyword evidence="6 10" id="KW-0576">Peroxisome</keyword>
<evidence type="ECO:0000256" key="7">
    <source>
        <dbReference type="ARBA" id="ARBA00029502"/>
    </source>
</evidence>